<dbReference type="EMBL" id="BPLQ01014758">
    <property type="protein sequence ID" value="GIY82991.1"/>
    <property type="molecule type" value="Genomic_DNA"/>
</dbReference>
<evidence type="ECO:0000313" key="1">
    <source>
        <dbReference type="EMBL" id="GIY82991.1"/>
    </source>
</evidence>
<protein>
    <submittedName>
        <fullName evidence="1">Uncharacterized protein</fullName>
    </submittedName>
</protein>
<proteinExistence type="predicted"/>
<dbReference type="Proteomes" id="UP001054837">
    <property type="component" value="Unassembled WGS sequence"/>
</dbReference>
<reference evidence="1 2" key="1">
    <citation type="submission" date="2021-06" db="EMBL/GenBank/DDBJ databases">
        <title>Caerostris darwini draft genome.</title>
        <authorList>
            <person name="Kono N."/>
            <person name="Arakawa K."/>
        </authorList>
    </citation>
    <scope>NUCLEOTIDE SEQUENCE [LARGE SCALE GENOMIC DNA]</scope>
</reference>
<accession>A0AAV4WKC9</accession>
<organism evidence="1 2">
    <name type="scientific">Caerostris darwini</name>
    <dbReference type="NCBI Taxonomy" id="1538125"/>
    <lineage>
        <taxon>Eukaryota</taxon>
        <taxon>Metazoa</taxon>
        <taxon>Ecdysozoa</taxon>
        <taxon>Arthropoda</taxon>
        <taxon>Chelicerata</taxon>
        <taxon>Arachnida</taxon>
        <taxon>Araneae</taxon>
        <taxon>Araneomorphae</taxon>
        <taxon>Entelegynae</taxon>
        <taxon>Araneoidea</taxon>
        <taxon>Araneidae</taxon>
        <taxon>Caerostris</taxon>
    </lineage>
</organism>
<evidence type="ECO:0000313" key="2">
    <source>
        <dbReference type="Proteomes" id="UP001054837"/>
    </source>
</evidence>
<sequence>MDFHLGCRIVGDSGASGGRILAKRVLNMMECFILFDVCVWRWGCMNGEPVVSEREREVASPGCVRSILTIVESGYWPSSDLANRILEDCLLECKLNICSGSLKKLFY</sequence>
<name>A0AAV4WKC9_9ARAC</name>
<dbReference type="AlphaFoldDB" id="A0AAV4WKC9"/>
<keyword evidence="2" id="KW-1185">Reference proteome</keyword>
<gene>
    <name evidence="1" type="ORF">CDAR_553731</name>
</gene>
<comment type="caution">
    <text evidence="1">The sequence shown here is derived from an EMBL/GenBank/DDBJ whole genome shotgun (WGS) entry which is preliminary data.</text>
</comment>